<feature type="compositionally biased region" description="Basic and acidic residues" evidence="1">
    <location>
        <begin position="302"/>
        <end position="325"/>
    </location>
</feature>
<feature type="region of interest" description="Disordered" evidence="1">
    <location>
        <begin position="833"/>
        <end position="862"/>
    </location>
</feature>
<dbReference type="SUPFAM" id="SSF55753">
    <property type="entry name" value="Actin depolymerizing proteins"/>
    <property type="match status" value="1"/>
</dbReference>
<dbReference type="InterPro" id="IPR029006">
    <property type="entry name" value="ADF-H/Gelsolin-like_dom_sf"/>
</dbReference>
<feature type="compositionally biased region" description="Polar residues" evidence="1">
    <location>
        <begin position="213"/>
        <end position="222"/>
    </location>
</feature>
<feature type="compositionally biased region" description="Basic and acidic residues" evidence="1">
    <location>
        <begin position="544"/>
        <end position="560"/>
    </location>
</feature>
<evidence type="ECO:0000313" key="2">
    <source>
        <dbReference type="EMBL" id="KJX95094.1"/>
    </source>
</evidence>
<name>A0A0F4GCN5_9PEZI</name>
<dbReference type="Gene3D" id="3.40.20.10">
    <property type="entry name" value="Severin"/>
    <property type="match status" value="1"/>
</dbReference>
<feature type="region of interest" description="Disordered" evidence="1">
    <location>
        <begin position="888"/>
        <end position="964"/>
    </location>
</feature>
<feature type="compositionally biased region" description="Low complexity" evidence="1">
    <location>
        <begin position="1018"/>
        <end position="1032"/>
    </location>
</feature>
<sequence length="1267" mass="136542">MSLNGLDSSEVQAAYNTAVVEPAGWFLLKYKTRDAIELLAQGRGGVSEARTAISGYTDKSPLYGLLMYRRRRILVKYIPEGTSRLLQARTNVHLQDVLEKYSPYETLLEIPTADALSDTSLAQSFPLHTAAASPAPSGGRLDEIHEDEDEEEKGGAEETPSSERLLSPQRPRPGRRGDNLSARAERAERLASSLHAGRVSTPTSMNPLALPLSKSTTPATTQEQKDSEENKTSQEAATLKVQTDEDVSAARDTISASATSDLPALASPEDEAPPPPPKDAPSATASATQETKTVAKAALSKDATESARPSEDTVRLSTDRARFPDRTSSMATRPFSSDEDPYDLSKYDELFKPKVKLGPRPVSTVEKAKRGARVSAIPASFKSVLKKSESERPASQASMVLPPRASSMAPPPRTTTASSAPTLSSHTPPPVPVTPDFDPRPISRSSVKSSASHRSLGMTTDKLRLMKALDFRKRQMRKTQQQPNDSEPMIDATAPEVPPMPATATETTESRPPEGGIADQGTAEGSQREITANHNHTLSSKADSGIELRYEPSEDARTEVESIAEGEDESKLVDEQTTEPASEEPVNTQLDQEGHADIPVEPQTPVEEASANSADAKTVVEEPSDAAPVANDGASIPDRQEEHVMKNSWLNISGEDFKEDRRIDPAEDQLPETEDQASAALPEPSESTEETRISVPAITMQAASRPATSNGDTSAGASTFEPVAPASVRSSVSSITDDGRFTRPNSAEVAKGRRRGMVEPLITSGDSTPRDDFMSDDEFLEELHSATIVEARPVTVARSPITPLSGAFNFSNQANIDDSCSVRSVSIYRSSSYRKMGDEGDQVSSEPPRSASAAKRLSAASSLEKHDLTARLTRNVSSGISRRIQALNEFNSREPSPVYTGQASPLTPETSPNAFLHQDSKDRSLPRRMLSKRRLSRQNAGSHTPPSPMESAPVWNVQHDPVTNSNSVSVTARIVRPEQVPDENSALQQSDLSFAPRDSASYQSLPELPQAINTGIAQSATSTPPLSPATTSHSGEYRTLHSVSGRFNRRRKTASLEDAGAVDRHSRNNSSAGTLNEDNAAPSIKEGNMASRFFKRVSTLGGPRSRKSVAPSVTSSMSGQGITISERAEADTSDTPPGVVVGDLNVQFPDSLLWKRRIVSIDDHGALSFSPTQGSTRTNSHLPRQSIASSLDTPIMTPGGGIAAKRFRLAEFKSPTTPDLECQELPHSVVLEFQDGTTLQLACEDAMTQRQVLHLLRSYWKSWGAVA</sequence>
<feature type="region of interest" description="Disordered" evidence="1">
    <location>
        <begin position="129"/>
        <end position="344"/>
    </location>
</feature>
<dbReference type="AlphaFoldDB" id="A0A0F4GCN5"/>
<feature type="compositionally biased region" description="Low complexity" evidence="1">
    <location>
        <begin position="849"/>
        <end position="862"/>
    </location>
</feature>
<feature type="compositionally biased region" description="Basic and acidic residues" evidence="1">
    <location>
        <begin position="175"/>
        <end position="189"/>
    </location>
</feature>
<dbReference type="OrthoDB" id="74412at2759"/>
<feature type="compositionally biased region" description="Polar residues" evidence="1">
    <location>
        <begin position="706"/>
        <end position="717"/>
    </location>
</feature>
<dbReference type="EMBL" id="LAFY01004093">
    <property type="protein sequence ID" value="KJX95094.1"/>
    <property type="molecule type" value="Genomic_DNA"/>
</dbReference>
<feature type="compositionally biased region" description="Polar residues" evidence="1">
    <location>
        <begin position="1111"/>
        <end position="1123"/>
    </location>
</feature>
<feature type="compositionally biased region" description="Basic and acidic residues" evidence="1">
    <location>
        <begin position="655"/>
        <end position="665"/>
    </location>
</feature>
<protein>
    <recommendedName>
        <fullName evidence="4">ADF-H domain-containing protein</fullName>
    </recommendedName>
</protein>
<feature type="compositionally biased region" description="Polar residues" evidence="1">
    <location>
        <begin position="1068"/>
        <end position="1077"/>
    </location>
</feature>
<feature type="region of interest" description="Disordered" evidence="1">
    <location>
        <begin position="381"/>
        <end position="774"/>
    </location>
</feature>
<feature type="compositionally biased region" description="Acidic residues" evidence="1">
    <location>
        <begin position="666"/>
        <end position="675"/>
    </location>
</feature>
<feature type="compositionally biased region" description="Basic and acidic residues" evidence="1">
    <location>
        <begin position="461"/>
        <end position="473"/>
    </location>
</feature>
<feature type="compositionally biased region" description="Basic and acidic residues" evidence="1">
    <location>
        <begin position="223"/>
        <end position="232"/>
    </location>
</feature>
<accession>A0A0F4GCN5</accession>
<dbReference type="Proteomes" id="UP000033647">
    <property type="component" value="Unassembled WGS sequence"/>
</dbReference>
<reference evidence="2 3" key="1">
    <citation type="submission" date="2015-03" db="EMBL/GenBank/DDBJ databases">
        <title>RNA-seq based gene annotation and comparative genomics of four Zymoseptoria species reveal species-specific pathogenicity related genes and transposable element activity.</title>
        <authorList>
            <person name="Grandaubert J."/>
            <person name="Bhattacharyya A."/>
            <person name="Stukenbrock E.H."/>
        </authorList>
    </citation>
    <scope>NUCLEOTIDE SEQUENCE [LARGE SCALE GENOMIC DNA]</scope>
    <source>
        <strain evidence="2 3">Zb18110</strain>
    </source>
</reference>
<organism evidence="2 3">
    <name type="scientific">Zymoseptoria brevis</name>
    <dbReference type="NCBI Taxonomy" id="1047168"/>
    <lineage>
        <taxon>Eukaryota</taxon>
        <taxon>Fungi</taxon>
        <taxon>Dikarya</taxon>
        <taxon>Ascomycota</taxon>
        <taxon>Pezizomycotina</taxon>
        <taxon>Dothideomycetes</taxon>
        <taxon>Dothideomycetidae</taxon>
        <taxon>Mycosphaerellales</taxon>
        <taxon>Mycosphaerellaceae</taxon>
        <taxon>Zymoseptoria</taxon>
    </lineage>
</organism>
<dbReference type="STRING" id="1047168.A0A0F4GCN5"/>
<evidence type="ECO:0008006" key="4">
    <source>
        <dbReference type="Google" id="ProtNLM"/>
    </source>
</evidence>
<feature type="compositionally biased region" description="Low complexity" evidence="1">
    <location>
        <begin position="402"/>
        <end position="426"/>
    </location>
</feature>
<feature type="compositionally biased region" description="Polar residues" evidence="1">
    <location>
        <begin position="523"/>
        <end position="542"/>
    </location>
</feature>
<comment type="caution">
    <text evidence="2">The sequence shown here is derived from an EMBL/GenBank/DDBJ whole genome shotgun (WGS) entry which is preliminary data.</text>
</comment>
<evidence type="ECO:0000256" key="1">
    <source>
        <dbReference type="SAM" id="MobiDB-lite"/>
    </source>
</evidence>
<feature type="region of interest" description="Disordered" evidence="1">
    <location>
        <begin position="1018"/>
        <end position="1138"/>
    </location>
</feature>
<keyword evidence="3" id="KW-1185">Reference proteome</keyword>
<feature type="compositionally biased region" description="Low complexity" evidence="1">
    <location>
        <begin position="722"/>
        <end position="734"/>
    </location>
</feature>
<feature type="compositionally biased region" description="Polar residues" evidence="1">
    <location>
        <begin position="888"/>
        <end position="913"/>
    </location>
</feature>
<gene>
    <name evidence="2" type="ORF">TI39_contig4134g00020</name>
</gene>
<proteinExistence type="predicted"/>
<feature type="compositionally biased region" description="Low complexity" evidence="1">
    <location>
        <begin position="434"/>
        <end position="455"/>
    </location>
</feature>
<evidence type="ECO:0000313" key="3">
    <source>
        <dbReference type="Proteomes" id="UP000033647"/>
    </source>
</evidence>
<feature type="compositionally biased region" description="Polar residues" evidence="1">
    <location>
        <begin position="326"/>
        <end position="335"/>
    </location>
</feature>